<comment type="subcellular location">
    <subcellularLocation>
        <location evidence="1">Membrane</location>
        <topology evidence="1">Multi-pass membrane protein</topology>
    </subcellularLocation>
</comment>
<feature type="transmembrane region" description="Helical" evidence="5">
    <location>
        <begin position="168"/>
        <end position="189"/>
    </location>
</feature>
<feature type="transmembrane region" description="Helical" evidence="5">
    <location>
        <begin position="422"/>
        <end position="439"/>
    </location>
</feature>
<keyword evidence="3 5" id="KW-1133">Transmembrane helix</keyword>
<dbReference type="GO" id="GO:0016020">
    <property type="term" value="C:membrane"/>
    <property type="evidence" value="ECO:0007669"/>
    <property type="project" value="UniProtKB-SubCell"/>
</dbReference>
<dbReference type="InterPro" id="IPR021797">
    <property type="entry name" value="Wzy_C_2"/>
</dbReference>
<feature type="domain" description="Protein glycosylation ligase" evidence="8">
    <location>
        <begin position="164"/>
        <end position="188"/>
    </location>
</feature>
<evidence type="ECO:0000259" key="7">
    <source>
        <dbReference type="Pfam" id="PF11846"/>
    </source>
</evidence>
<dbReference type="InterPro" id="IPR007016">
    <property type="entry name" value="O-antigen_ligase-rel_domated"/>
</dbReference>
<feature type="transmembrane region" description="Helical" evidence="5">
    <location>
        <begin position="242"/>
        <end position="260"/>
    </location>
</feature>
<evidence type="ECO:0000256" key="3">
    <source>
        <dbReference type="ARBA" id="ARBA00022989"/>
    </source>
</evidence>
<feature type="transmembrane region" description="Helical" evidence="5">
    <location>
        <begin position="219"/>
        <end position="235"/>
    </location>
</feature>
<evidence type="ECO:0000256" key="5">
    <source>
        <dbReference type="SAM" id="Phobius"/>
    </source>
</evidence>
<dbReference type="Pfam" id="PF04932">
    <property type="entry name" value="Wzy_C"/>
    <property type="match status" value="1"/>
</dbReference>
<dbReference type="InterPro" id="IPR031726">
    <property type="entry name" value="PglL_A"/>
</dbReference>
<feature type="transmembrane region" description="Helical" evidence="5">
    <location>
        <begin position="12"/>
        <end position="30"/>
    </location>
</feature>
<evidence type="ECO:0000256" key="2">
    <source>
        <dbReference type="ARBA" id="ARBA00022692"/>
    </source>
</evidence>
<dbReference type="Proteomes" id="UP000679388">
    <property type="component" value="Chromosome"/>
</dbReference>
<dbReference type="PANTHER" id="PTHR37422">
    <property type="entry name" value="TEICHURONIC ACID BIOSYNTHESIS PROTEIN TUAE"/>
    <property type="match status" value="1"/>
</dbReference>
<evidence type="ECO:0000313" key="10">
    <source>
        <dbReference type="Proteomes" id="UP000679388"/>
    </source>
</evidence>
<feature type="transmembrane region" description="Helical" evidence="5">
    <location>
        <begin position="196"/>
        <end position="213"/>
    </location>
</feature>
<keyword evidence="2 5" id="KW-0812">Transmembrane</keyword>
<feature type="transmembrane region" description="Helical" evidence="5">
    <location>
        <begin position="339"/>
        <end position="362"/>
    </location>
</feature>
<evidence type="ECO:0000313" key="9">
    <source>
        <dbReference type="EMBL" id="QUY36889.1"/>
    </source>
</evidence>
<dbReference type="EMBL" id="CP059558">
    <property type="protein sequence ID" value="QUY36889.1"/>
    <property type="molecule type" value="Genomic_DNA"/>
</dbReference>
<dbReference type="PANTHER" id="PTHR37422:SF13">
    <property type="entry name" value="LIPOPOLYSACCHARIDE BIOSYNTHESIS PROTEIN PA4999-RELATED"/>
    <property type="match status" value="1"/>
</dbReference>
<evidence type="ECO:0000256" key="4">
    <source>
        <dbReference type="ARBA" id="ARBA00023136"/>
    </source>
</evidence>
<accession>A0AAX1MIX3</accession>
<dbReference type="AlphaFoldDB" id="A0AAX1MIX3"/>
<feature type="transmembrane region" description="Helical" evidence="5">
    <location>
        <begin position="42"/>
        <end position="60"/>
    </location>
</feature>
<evidence type="ECO:0000259" key="8">
    <source>
        <dbReference type="Pfam" id="PF15864"/>
    </source>
</evidence>
<evidence type="ECO:0000256" key="1">
    <source>
        <dbReference type="ARBA" id="ARBA00004141"/>
    </source>
</evidence>
<feature type="domain" description="O-antigen ligase-related" evidence="6">
    <location>
        <begin position="202"/>
        <end position="350"/>
    </location>
</feature>
<dbReference type="GO" id="GO:0016874">
    <property type="term" value="F:ligase activity"/>
    <property type="evidence" value="ECO:0007669"/>
    <property type="project" value="UniProtKB-KW"/>
</dbReference>
<feature type="transmembrane region" description="Helical" evidence="5">
    <location>
        <begin position="393"/>
        <end position="410"/>
    </location>
</feature>
<feature type="transmembrane region" description="Helical" evidence="5">
    <location>
        <begin position="122"/>
        <end position="148"/>
    </location>
</feature>
<name>A0AAX1MIX3_ACIJU</name>
<sequence length="550" mass="63613">MNKFVGTLAINYAIFPIFFSGILLGFAWLIPPYSYPWSTFSSEFLSFIAGIILLIAMLFQDIKIPKIQLWMLFIVIVPVVQWFMGVIDDFSIAFLALIYLLGFWLMIIAGFNLALLPKQRELLMFGFSNLVFKVAIISSLMAILQWLNLEFYAYGIMQLNGNRPYANFGQPNNLATFLIIGLLGGLYLYETTNIPVKKLIICSVIILIGIALTQSRTSWLVFIFIIAYLLYKKPLSLSFNKLFFWVGGYFILASYLLPSISKWIMHNFFGSITHTVSILERASSGHERIGMWLQILHAIIERPWFGYGWNQTSVAVVESIHFNTVQIWFNSSHNILLDILVWNGIPIGLFIIMSIAVWLFWLNKNTNDIISVIAILMTSAVIIHAMFEFPQRYAYFLLPTGFLLGIVQAQKSNLKFITINKRIFCCVLFIFVVLLLLVWRDCKFLQKNSQFIFRYESANIAFLGSNRVLFLTKFQKNLEWIEMSPRTKLSDHELNKIGYMVKNEATQYNLKKYAQILKYNGKIHNANEQLIILKKLYNQEENLDDLDILQ</sequence>
<feature type="domain" description="Virulence factor membrane-bound polymerase C-terminal" evidence="7">
    <location>
        <begin position="380"/>
        <end position="439"/>
    </location>
</feature>
<dbReference type="RefSeq" id="WP_212639001.1">
    <property type="nucleotide sequence ID" value="NZ_CP059558.1"/>
</dbReference>
<feature type="transmembrane region" description="Helical" evidence="5">
    <location>
        <begin position="90"/>
        <end position="115"/>
    </location>
</feature>
<dbReference type="Pfam" id="PF11846">
    <property type="entry name" value="Wzy_C_2"/>
    <property type="match status" value="1"/>
</dbReference>
<keyword evidence="4 5" id="KW-0472">Membrane</keyword>
<proteinExistence type="predicted"/>
<gene>
    <name evidence="9" type="ORF">H2677_01385</name>
</gene>
<dbReference type="Pfam" id="PF15864">
    <property type="entry name" value="PglL_A"/>
    <property type="match status" value="1"/>
</dbReference>
<reference evidence="9" key="1">
    <citation type="submission" date="2020-07" db="EMBL/GenBank/DDBJ databases">
        <title>Acinetobacter junii strain YR7 chromosome and plasmid pNDM-YR7.</title>
        <authorList>
            <person name="Tang B."/>
        </authorList>
    </citation>
    <scope>NUCLEOTIDE SEQUENCE</scope>
    <source>
        <strain evidence="9">YR7</strain>
    </source>
</reference>
<dbReference type="GeneID" id="70091144"/>
<evidence type="ECO:0000259" key="6">
    <source>
        <dbReference type="Pfam" id="PF04932"/>
    </source>
</evidence>
<keyword evidence="9" id="KW-0436">Ligase</keyword>
<protein>
    <submittedName>
        <fullName evidence="9">O-antigen ligase C-terminal domain-containing protein</fullName>
    </submittedName>
</protein>
<feature type="transmembrane region" description="Helical" evidence="5">
    <location>
        <begin position="369"/>
        <end position="387"/>
    </location>
</feature>
<organism evidence="9 10">
    <name type="scientific">Acinetobacter junii</name>
    <dbReference type="NCBI Taxonomy" id="40215"/>
    <lineage>
        <taxon>Bacteria</taxon>
        <taxon>Pseudomonadati</taxon>
        <taxon>Pseudomonadota</taxon>
        <taxon>Gammaproteobacteria</taxon>
        <taxon>Moraxellales</taxon>
        <taxon>Moraxellaceae</taxon>
        <taxon>Acinetobacter</taxon>
    </lineage>
</organism>
<feature type="transmembrane region" description="Helical" evidence="5">
    <location>
        <begin position="67"/>
        <end position="84"/>
    </location>
</feature>
<dbReference type="InterPro" id="IPR051533">
    <property type="entry name" value="WaaL-like"/>
</dbReference>